<dbReference type="InterPro" id="IPR015797">
    <property type="entry name" value="NUDIX_hydrolase-like_dom_sf"/>
</dbReference>
<name>A0A0G1QKW9_9BACT</name>
<dbReference type="PROSITE" id="PS51462">
    <property type="entry name" value="NUDIX"/>
    <property type="match status" value="1"/>
</dbReference>
<comment type="caution">
    <text evidence="3">The sequence shown here is derived from an EMBL/GenBank/DDBJ whole genome shotgun (WGS) entry which is preliminary data.</text>
</comment>
<feature type="domain" description="Nudix hydrolase" evidence="2">
    <location>
        <begin position="6"/>
        <end position="98"/>
    </location>
</feature>
<evidence type="ECO:0000259" key="2">
    <source>
        <dbReference type="PROSITE" id="PS51462"/>
    </source>
</evidence>
<evidence type="ECO:0000256" key="1">
    <source>
        <dbReference type="ARBA" id="ARBA00022801"/>
    </source>
</evidence>
<keyword evidence="3" id="KW-0328">Glycosyltransferase</keyword>
<organism evidence="3 4">
    <name type="scientific">Candidatus Woesebacteria bacterium GW2011_GWB1_45_5</name>
    <dbReference type="NCBI Taxonomy" id="1618581"/>
    <lineage>
        <taxon>Bacteria</taxon>
        <taxon>Candidatus Woeseibacteriota</taxon>
    </lineage>
</organism>
<accession>A0A0G1QKW9</accession>
<feature type="non-terminal residue" evidence="3">
    <location>
        <position position="98"/>
    </location>
</feature>
<dbReference type="Gene3D" id="3.90.79.10">
    <property type="entry name" value="Nucleoside Triphosphate Pyrophosphohydrolase"/>
    <property type="match status" value="1"/>
</dbReference>
<dbReference type="AlphaFoldDB" id="A0A0G1QKW9"/>
<keyword evidence="3" id="KW-0808">Transferase</keyword>
<protein>
    <submittedName>
        <fullName evidence="3">Orotate phosphoribosyltransferase</fullName>
    </submittedName>
</protein>
<dbReference type="Proteomes" id="UP000034329">
    <property type="component" value="Unassembled WGS sequence"/>
</dbReference>
<dbReference type="InterPro" id="IPR000086">
    <property type="entry name" value="NUDIX_hydrolase_dom"/>
</dbReference>
<gene>
    <name evidence="3" type="ORF">UX13_C0043G0001</name>
</gene>
<dbReference type="SUPFAM" id="SSF55811">
    <property type="entry name" value="Nudix"/>
    <property type="match status" value="1"/>
</dbReference>
<dbReference type="InterPro" id="IPR020084">
    <property type="entry name" value="NUDIX_hydrolase_CS"/>
</dbReference>
<evidence type="ECO:0000313" key="4">
    <source>
        <dbReference type="Proteomes" id="UP000034329"/>
    </source>
</evidence>
<sequence length="98" mass="10769">MKNLDKQGDGVLCPMAVVIRDGKVLLGLRNYTPDKWKDISVWTIPGGRSEKGETIGTTLIRETEEEVGITDLKIEKYLGKAPGMKGSDVVLLFRCSTS</sequence>
<dbReference type="CDD" id="cd02883">
    <property type="entry name" value="NUDIX_Hydrolase"/>
    <property type="match status" value="1"/>
</dbReference>
<dbReference type="GO" id="GO:0016757">
    <property type="term" value="F:glycosyltransferase activity"/>
    <property type="evidence" value="ECO:0007669"/>
    <property type="project" value="UniProtKB-KW"/>
</dbReference>
<dbReference type="PROSITE" id="PS00893">
    <property type="entry name" value="NUDIX_BOX"/>
    <property type="match status" value="1"/>
</dbReference>
<proteinExistence type="predicted"/>
<dbReference type="EMBL" id="LCLA01000043">
    <property type="protein sequence ID" value="KKU09320.1"/>
    <property type="molecule type" value="Genomic_DNA"/>
</dbReference>
<keyword evidence="1" id="KW-0378">Hydrolase</keyword>
<dbReference type="GO" id="GO:0016787">
    <property type="term" value="F:hydrolase activity"/>
    <property type="evidence" value="ECO:0007669"/>
    <property type="project" value="UniProtKB-KW"/>
</dbReference>
<evidence type="ECO:0000313" key="3">
    <source>
        <dbReference type="EMBL" id="KKU09320.1"/>
    </source>
</evidence>
<reference evidence="3 4" key="1">
    <citation type="journal article" date="2015" name="Nature">
        <title>rRNA introns, odd ribosomes, and small enigmatic genomes across a large radiation of phyla.</title>
        <authorList>
            <person name="Brown C.T."/>
            <person name="Hug L.A."/>
            <person name="Thomas B.C."/>
            <person name="Sharon I."/>
            <person name="Castelle C.J."/>
            <person name="Singh A."/>
            <person name="Wilkins M.J."/>
            <person name="Williams K.H."/>
            <person name="Banfield J.F."/>
        </authorList>
    </citation>
    <scope>NUCLEOTIDE SEQUENCE [LARGE SCALE GENOMIC DNA]</scope>
</reference>
<dbReference type="Pfam" id="PF00293">
    <property type="entry name" value="NUDIX"/>
    <property type="match status" value="1"/>
</dbReference>